<sequence length="109" mass="12107">MRDLGARPSYRGSAMLNKAKLVNYQLVALAGLIRSNHVQRHNLVLVGHSLGSIAARRELPCAGIVLIQPPLSSTVILPMQTFNNARVRIKDHFNELQFLEELRGRAALI</sequence>
<gene>
    <name evidence="1" type="ORF">Moror_11202</name>
</gene>
<keyword evidence="2" id="KW-1185">Reference proteome</keyword>
<name>V2W777_MONRO</name>
<dbReference type="KEGG" id="mrr:Moror_11202"/>
<accession>V2W777</accession>
<reference evidence="1 2" key="1">
    <citation type="journal article" date="2014" name="BMC Genomics">
        <title>Genome and secretome analysis of the hemibiotrophic fungal pathogen, Moniliophthora roreri, which causes frosty pod rot disease of cacao: mechanisms of the biotrophic and necrotrophic phases.</title>
        <authorList>
            <person name="Meinhardt L.W."/>
            <person name="Costa G.G.L."/>
            <person name="Thomazella D.P.T."/>
            <person name="Teixeira P.J.P.L."/>
            <person name="Carazzolle M.F."/>
            <person name="Schuster S.C."/>
            <person name="Carlson J.E."/>
            <person name="Guiltinan M.J."/>
            <person name="Mieczkowski P."/>
            <person name="Farmer A."/>
            <person name="Ramaraj T."/>
            <person name="Crozier J."/>
            <person name="Davis R.E."/>
            <person name="Shao J."/>
            <person name="Melnick R.L."/>
            <person name="Pereira G.A.G."/>
            <person name="Bailey B.A."/>
        </authorList>
    </citation>
    <scope>NUCLEOTIDE SEQUENCE [LARGE SCALE GENOMIC DNA]</scope>
    <source>
        <strain evidence="1 2">MCA 2997</strain>
    </source>
</reference>
<organism evidence="1 2">
    <name type="scientific">Moniliophthora roreri (strain MCA 2997)</name>
    <name type="common">Cocoa frosty pod rot fungus</name>
    <name type="synonym">Crinipellis roreri</name>
    <dbReference type="NCBI Taxonomy" id="1381753"/>
    <lineage>
        <taxon>Eukaryota</taxon>
        <taxon>Fungi</taxon>
        <taxon>Dikarya</taxon>
        <taxon>Basidiomycota</taxon>
        <taxon>Agaricomycotina</taxon>
        <taxon>Agaricomycetes</taxon>
        <taxon>Agaricomycetidae</taxon>
        <taxon>Agaricales</taxon>
        <taxon>Marasmiineae</taxon>
        <taxon>Marasmiaceae</taxon>
        <taxon>Moniliophthora</taxon>
    </lineage>
</organism>
<evidence type="ECO:0000313" key="1">
    <source>
        <dbReference type="EMBL" id="ESK82648.1"/>
    </source>
</evidence>
<evidence type="ECO:0000313" key="2">
    <source>
        <dbReference type="Proteomes" id="UP000017559"/>
    </source>
</evidence>
<dbReference type="EMBL" id="AWSO01001841">
    <property type="protein sequence ID" value="ESK82648.1"/>
    <property type="molecule type" value="Genomic_DNA"/>
</dbReference>
<dbReference type="SUPFAM" id="SSF53474">
    <property type="entry name" value="alpha/beta-Hydrolases"/>
    <property type="match status" value="1"/>
</dbReference>
<dbReference type="Proteomes" id="UP000017559">
    <property type="component" value="Unassembled WGS sequence"/>
</dbReference>
<dbReference type="AlphaFoldDB" id="V2W777"/>
<dbReference type="HOGENOM" id="CLU_2184632_0_0_1"/>
<dbReference type="InterPro" id="IPR029058">
    <property type="entry name" value="AB_hydrolase_fold"/>
</dbReference>
<protein>
    <submittedName>
        <fullName evidence="1">Uncharacterized protein</fullName>
    </submittedName>
</protein>
<dbReference type="OrthoDB" id="94039at2759"/>
<proteinExistence type="predicted"/>
<comment type="caution">
    <text evidence="1">The sequence shown here is derived from an EMBL/GenBank/DDBJ whole genome shotgun (WGS) entry which is preliminary data.</text>
</comment>